<dbReference type="GO" id="GO:0006213">
    <property type="term" value="P:pyrimidine nucleoside metabolic process"/>
    <property type="evidence" value="ECO:0007669"/>
    <property type="project" value="InterPro"/>
</dbReference>
<dbReference type="InterPro" id="IPR018090">
    <property type="entry name" value="Pyrmidine_PPas_bac/euk"/>
</dbReference>
<dbReference type="Gene3D" id="1.20.970.10">
    <property type="entry name" value="Transferase, Pyrimidine Nucleoside Phosphorylase, Chain C"/>
    <property type="match status" value="1"/>
</dbReference>
<organism evidence="8 9">
    <name type="scientific">Malacoplasma iowae DK-CPA</name>
    <dbReference type="NCBI Taxonomy" id="1394179"/>
    <lineage>
        <taxon>Bacteria</taxon>
        <taxon>Bacillati</taxon>
        <taxon>Mycoplasmatota</taxon>
        <taxon>Mycoplasmoidales</taxon>
        <taxon>Mycoplasmoidaceae</taxon>
        <taxon>Malacoplasma</taxon>
    </lineage>
</organism>
<dbReference type="AlphaFoldDB" id="A0A084U425"/>
<dbReference type="FunFam" id="3.40.1030.10:FF:000003">
    <property type="entry name" value="Pyrimidine-nucleoside phosphorylase"/>
    <property type="match status" value="1"/>
</dbReference>
<comment type="caution">
    <text evidence="8">The sequence shown here is derived from an EMBL/GenBank/DDBJ whole genome shotgun (WGS) entry which is preliminary data.</text>
</comment>
<dbReference type="GO" id="GO:0006206">
    <property type="term" value="P:pyrimidine nucleobase metabolic process"/>
    <property type="evidence" value="ECO:0007669"/>
    <property type="project" value="InterPro"/>
</dbReference>
<dbReference type="Pfam" id="PF00591">
    <property type="entry name" value="Glycos_transf_3"/>
    <property type="match status" value="1"/>
</dbReference>
<dbReference type="Gene3D" id="3.40.1030.10">
    <property type="entry name" value="Nucleoside phosphorylase/phosphoribosyltransferase catalytic domain"/>
    <property type="match status" value="1"/>
</dbReference>
<dbReference type="Proteomes" id="UP000028523">
    <property type="component" value="Unassembled WGS sequence"/>
</dbReference>
<dbReference type="EMBL" id="AWQU01000070">
    <property type="protein sequence ID" value="KFB07711.1"/>
    <property type="molecule type" value="Genomic_DNA"/>
</dbReference>
<dbReference type="PANTHER" id="PTHR10515:SF0">
    <property type="entry name" value="THYMIDINE PHOSPHORYLASE"/>
    <property type="match status" value="1"/>
</dbReference>
<evidence type="ECO:0000256" key="5">
    <source>
        <dbReference type="ARBA" id="ARBA00048550"/>
    </source>
</evidence>
<evidence type="ECO:0000256" key="1">
    <source>
        <dbReference type="ARBA" id="ARBA00006915"/>
    </source>
</evidence>
<dbReference type="GO" id="GO:0005829">
    <property type="term" value="C:cytosol"/>
    <property type="evidence" value="ECO:0007669"/>
    <property type="project" value="TreeGrafter"/>
</dbReference>
<evidence type="ECO:0000256" key="2">
    <source>
        <dbReference type="ARBA" id="ARBA00011738"/>
    </source>
</evidence>
<keyword evidence="9" id="KW-1185">Reference proteome</keyword>
<dbReference type="InterPro" id="IPR013102">
    <property type="entry name" value="PYNP_C"/>
</dbReference>
<dbReference type="SUPFAM" id="SSF52418">
    <property type="entry name" value="Nucleoside phosphorylase/phosphoribosyltransferase catalytic domain"/>
    <property type="match status" value="1"/>
</dbReference>
<dbReference type="InterPro" id="IPR000053">
    <property type="entry name" value="Thymidine/pyrmidine_PPase"/>
</dbReference>
<dbReference type="GO" id="GO:0009032">
    <property type="term" value="F:thymidine phosphorylase activity"/>
    <property type="evidence" value="ECO:0007669"/>
    <property type="project" value="UniProtKB-EC"/>
</dbReference>
<dbReference type="PIRSF" id="PIRSF000478">
    <property type="entry name" value="TP_PyNP"/>
    <property type="match status" value="1"/>
</dbReference>
<dbReference type="InterPro" id="IPR017459">
    <property type="entry name" value="Glycosyl_Trfase_fam3_N_dom"/>
</dbReference>
<dbReference type="SMART" id="SM00941">
    <property type="entry name" value="PYNP_C"/>
    <property type="match status" value="1"/>
</dbReference>
<dbReference type="RefSeq" id="WP_036451665.1">
    <property type="nucleotide sequence ID" value="NZ_AWQU01000070.1"/>
</dbReference>
<evidence type="ECO:0000256" key="4">
    <source>
        <dbReference type="ARBA" id="ARBA00022679"/>
    </source>
</evidence>
<dbReference type="InterPro" id="IPR036566">
    <property type="entry name" value="PYNP-like_C_sf"/>
</dbReference>
<dbReference type="InterPro" id="IPR035902">
    <property type="entry name" value="Nuc_phospho_transferase"/>
</dbReference>
<comment type="similarity">
    <text evidence="1">Belongs to the thymidine/pyrimidine-nucleoside phosphorylase family.</text>
</comment>
<accession>A0A084U425</accession>
<comment type="subunit">
    <text evidence="2">Homodimer.</text>
</comment>
<dbReference type="Pfam" id="PF07831">
    <property type="entry name" value="PYNP_C"/>
    <property type="match status" value="1"/>
</dbReference>
<dbReference type="SUPFAM" id="SSF47648">
    <property type="entry name" value="Nucleoside phosphorylase/phosphoribosyltransferase N-terminal domain"/>
    <property type="match status" value="1"/>
</dbReference>
<dbReference type="Pfam" id="PF02885">
    <property type="entry name" value="Glycos_trans_3N"/>
    <property type="match status" value="1"/>
</dbReference>
<feature type="domain" description="Pyrimidine nucleoside phosphorylase C-terminal" evidence="7">
    <location>
        <begin position="344"/>
        <end position="417"/>
    </location>
</feature>
<dbReference type="SUPFAM" id="SSF54680">
    <property type="entry name" value="Pyrimidine nucleoside phosphorylase C-terminal domain"/>
    <property type="match status" value="1"/>
</dbReference>
<evidence type="ECO:0000313" key="8">
    <source>
        <dbReference type="EMBL" id="KFB07711.1"/>
    </source>
</evidence>
<dbReference type="NCBIfam" id="TIGR02644">
    <property type="entry name" value="Y_phosphoryl"/>
    <property type="match status" value="1"/>
</dbReference>
<dbReference type="InterPro" id="IPR000312">
    <property type="entry name" value="Glycosyl_Trfase_fam3"/>
</dbReference>
<dbReference type="PANTHER" id="PTHR10515">
    <property type="entry name" value="THYMIDINE PHOSPHORYLASE"/>
    <property type="match status" value="1"/>
</dbReference>
<protein>
    <submittedName>
        <fullName evidence="8">Thymidine phosphorylase</fullName>
    </submittedName>
</protein>
<reference evidence="8 9" key="1">
    <citation type="journal article" date="2014" name="PLoS ONE">
        <title>Reduction of Hydrogen Peroxide Accumulation and Toxicity by a Catalase from Mycoplasma iowae.</title>
        <authorList>
            <person name="Pritchard R.E."/>
            <person name="Prassinos A.J."/>
            <person name="Osborne J.D."/>
            <person name="Raviv Z."/>
            <person name="Balish M.F."/>
        </authorList>
    </citation>
    <scope>NUCLEOTIDE SEQUENCE [LARGE SCALE GENOMIC DNA]</scope>
    <source>
        <strain evidence="8 9">DK-CPA</strain>
    </source>
</reference>
<dbReference type="InterPro" id="IPR036320">
    <property type="entry name" value="Glycosyl_Trfase_fam3_N_dom_sf"/>
</dbReference>
<dbReference type="Gene3D" id="3.90.1170.30">
    <property type="entry name" value="Pyrimidine nucleoside phosphorylase-like, C-terminal domain"/>
    <property type="match status" value="1"/>
</dbReference>
<keyword evidence="4" id="KW-0808">Transferase</keyword>
<gene>
    <name evidence="8" type="primary">deoA</name>
    <name evidence="8" type="ORF">P271_565</name>
</gene>
<dbReference type="GO" id="GO:0004645">
    <property type="term" value="F:1,4-alpha-oligoglucan phosphorylase activity"/>
    <property type="evidence" value="ECO:0007669"/>
    <property type="project" value="InterPro"/>
</dbReference>
<evidence type="ECO:0000259" key="7">
    <source>
        <dbReference type="SMART" id="SM00941"/>
    </source>
</evidence>
<keyword evidence="3" id="KW-0328">Glycosyltransferase</keyword>
<dbReference type="NCBIfam" id="NF004490">
    <property type="entry name" value="PRK05820.1"/>
    <property type="match status" value="1"/>
</dbReference>
<proteinExistence type="inferred from homology"/>
<evidence type="ECO:0000256" key="6">
    <source>
        <dbReference type="ARBA" id="ARBA00056338"/>
    </source>
</evidence>
<comment type="function">
    <text evidence="6">The enzymes which catalyze the reversible phosphorolysis of pyrimidine nucleosides are involved in the degradation of these compounds and in their utilization as carbon and energy sources, or in the rescue of pyrimidine bases for nucleotide synthesis.</text>
</comment>
<comment type="catalytic activity">
    <reaction evidence="5">
        <text>thymidine + phosphate = 2-deoxy-alpha-D-ribose 1-phosphate + thymine</text>
        <dbReference type="Rhea" id="RHEA:16037"/>
        <dbReference type="ChEBI" id="CHEBI:17748"/>
        <dbReference type="ChEBI" id="CHEBI:17821"/>
        <dbReference type="ChEBI" id="CHEBI:43474"/>
        <dbReference type="ChEBI" id="CHEBI:57259"/>
        <dbReference type="EC" id="2.4.2.4"/>
    </reaction>
</comment>
<name>A0A084U425_MALIO</name>
<evidence type="ECO:0000256" key="3">
    <source>
        <dbReference type="ARBA" id="ARBA00022676"/>
    </source>
</evidence>
<sequence length="432" mass="48584">MNIVDLILKKKTRQKITEKEFDFFIKGVLDNSIKDYQISAFMMAICFNGLDDDESFYLTKAMTLNGETINFDEIKDTIVDKHSTGGIGDKVSLILVPLLASMNINVAKMSGKGLGFTGGTIDKLHSIGIKTELKDKEYIDLLKKEHMFFISQSEKIAPADKILYSIRDTSGTIDNISLIAASIMSKKIATNADLIYLDVKVGDGAFFKTIKEARKFSKLCISIGKKFNKKVIAHLTNMEKPLGRAIGNLIEIKESLDFLSAKNEPSNLKDLIYSFASDILIDLSKAKDKQEAYKLIDKIINDKSAFNKFSNWSKLQGCKLDLNKIDEIYNPKYKIEILSEQNGYLEFISNELFGYSLIDIKAGRINKEDKLDYLSGIYLNKICGDKVSVNDVILTVYSSTPISDKVIESLKNNILYTNKPKKASKEILEVIR</sequence>
<evidence type="ECO:0000313" key="9">
    <source>
        <dbReference type="Proteomes" id="UP000028523"/>
    </source>
</evidence>